<reference evidence="2 3" key="1">
    <citation type="submission" date="2016-10" db="EMBL/GenBank/DDBJ databases">
        <authorList>
            <person name="Varghese N."/>
            <person name="Submissions S."/>
        </authorList>
    </citation>
    <scope>NUCLEOTIDE SEQUENCE [LARGE SCALE GENOMIC DNA]</scope>
    <source>
        <strain evidence="2 3">TC-13</strain>
    </source>
</reference>
<feature type="transmembrane region" description="Helical" evidence="1">
    <location>
        <begin position="18"/>
        <end position="37"/>
    </location>
</feature>
<keyword evidence="1" id="KW-1133">Transmembrane helix</keyword>
<dbReference type="AlphaFoldDB" id="A0A1H9SYI5"/>
<name>A0A1H9SYI5_9BACI</name>
<protein>
    <submittedName>
        <fullName evidence="2">TrbC/VIRB2 family protein</fullName>
    </submittedName>
</protein>
<proteinExistence type="predicted"/>
<sequence length="77" mass="8410">MDNAITLINEIANDVQKFAPAVAGLVLIIIGLVWMFAKDPQKKESAQSWMMNVFIGFGIVYLAASFVAWMTGKVAGF</sequence>
<dbReference type="EMBL" id="FOEL01000039">
    <property type="protein sequence ID" value="SER89897.1"/>
    <property type="molecule type" value="Genomic_DNA"/>
</dbReference>
<feature type="transmembrane region" description="Helical" evidence="1">
    <location>
        <begin position="49"/>
        <end position="70"/>
    </location>
</feature>
<evidence type="ECO:0000256" key="1">
    <source>
        <dbReference type="SAM" id="Phobius"/>
    </source>
</evidence>
<keyword evidence="1" id="KW-0812">Transmembrane</keyword>
<dbReference type="RefSeq" id="WP_089987445.1">
    <property type="nucleotide sequence ID" value="NZ_CP182815.1"/>
</dbReference>
<gene>
    <name evidence="2" type="ORF">SAMN02787113_04854</name>
</gene>
<organism evidence="2 3">
    <name type="scientific">Lysinibacillus fusiformis</name>
    <dbReference type="NCBI Taxonomy" id="28031"/>
    <lineage>
        <taxon>Bacteria</taxon>
        <taxon>Bacillati</taxon>
        <taxon>Bacillota</taxon>
        <taxon>Bacilli</taxon>
        <taxon>Bacillales</taxon>
        <taxon>Bacillaceae</taxon>
        <taxon>Lysinibacillus</taxon>
    </lineage>
</organism>
<dbReference type="InterPro" id="IPR043993">
    <property type="entry name" value="T4SS_pilin"/>
</dbReference>
<evidence type="ECO:0000313" key="2">
    <source>
        <dbReference type="EMBL" id="SER89897.1"/>
    </source>
</evidence>
<comment type="caution">
    <text evidence="2">The sequence shown here is derived from an EMBL/GenBank/DDBJ whole genome shotgun (WGS) entry which is preliminary data.</text>
</comment>
<accession>A0A1H9SYI5</accession>
<dbReference type="Proteomes" id="UP000199410">
    <property type="component" value="Unassembled WGS sequence"/>
</dbReference>
<dbReference type="Pfam" id="PF18895">
    <property type="entry name" value="T4SS_pilin"/>
    <property type="match status" value="1"/>
</dbReference>
<evidence type="ECO:0000313" key="3">
    <source>
        <dbReference type="Proteomes" id="UP000199410"/>
    </source>
</evidence>
<keyword evidence="1" id="KW-0472">Membrane</keyword>